<gene>
    <name evidence="1" type="ORF">CRI94_16410</name>
</gene>
<accession>A0A2A8CTN2</accession>
<evidence type="ECO:0000313" key="1">
    <source>
        <dbReference type="EMBL" id="PEN11172.1"/>
    </source>
</evidence>
<dbReference type="EMBL" id="PDEQ01000011">
    <property type="protein sequence ID" value="PEN11172.1"/>
    <property type="molecule type" value="Genomic_DNA"/>
</dbReference>
<comment type="caution">
    <text evidence="1">The sequence shown here is derived from an EMBL/GenBank/DDBJ whole genome shotgun (WGS) entry which is preliminary data.</text>
</comment>
<evidence type="ECO:0000313" key="2">
    <source>
        <dbReference type="Proteomes" id="UP000220102"/>
    </source>
</evidence>
<protein>
    <submittedName>
        <fullName evidence="1">Uncharacterized protein</fullName>
    </submittedName>
</protein>
<sequence length="266" mass="29379">MTDEDETLIETYVRRPDALDPTIRQRVEKLVAEDAEASAWARILQSTYEAFDTMSGGMPDVVDRFVDSLFNPPTVLPLTPVDRSRPTVLSADSGQAGPFESIAVLSSKANGVMVRILRDRERDEGRVYVLARDADVYGHALFESGDKRLQVPLPKDGFGRFDNVSEVPEETLQQGWLRRCLWSGPLVAGEAPADLLQIANGYAVRAEWTGPTTLELHSTARSADRPALCWAGIDDGDSVDIVGFEDEMATIVVPRDDETRVLRLFG</sequence>
<organism evidence="1 2">
    <name type="scientific">Longibacter salinarum</name>
    <dbReference type="NCBI Taxonomy" id="1850348"/>
    <lineage>
        <taxon>Bacteria</taxon>
        <taxon>Pseudomonadati</taxon>
        <taxon>Rhodothermota</taxon>
        <taxon>Rhodothermia</taxon>
        <taxon>Rhodothermales</taxon>
        <taxon>Salisaetaceae</taxon>
        <taxon>Longibacter</taxon>
    </lineage>
</organism>
<reference evidence="1 2" key="1">
    <citation type="submission" date="2017-10" db="EMBL/GenBank/DDBJ databases">
        <title>Draft genome of Longibacter Salinarum.</title>
        <authorList>
            <person name="Goh K.M."/>
            <person name="Shamsir M.S."/>
            <person name="Lim S.W."/>
        </authorList>
    </citation>
    <scope>NUCLEOTIDE SEQUENCE [LARGE SCALE GENOMIC DNA]</scope>
    <source>
        <strain evidence="1 2">KCTC 52045</strain>
    </source>
</reference>
<keyword evidence="2" id="KW-1185">Reference proteome</keyword>
<proteinExistence type="predicted"/>
<dbReference type="Proteomes" id="UP000220102">
    <property type="component" value="Unassembled WGS sequence"/>
</dbReference>
<dbReference type="AlphaFoldDB" id="A0A2A8CTN2"/>
<dbReference type="RefSeq" id="WP_098078658.1">
    <property type="nucleotide sequence ID" value="NZ_PDEQ01000011.1"/>
</dbReference>
<name>A0A2A8CTN2_9BACT</name>